<dbReference type="InterPro" id="IPR005064">
    <property type="entry name" value="BUG"/>
</dbReference>
<name>A0A6J4HYS3_9PROT</name>
<dbReference type="AlphaFoldDB" id="A0A6J4HYS3"/>
<gene>
    <name evidence="4" type="ORF">AVDCRST_MAG08-1392</name>
</gene>
<feature type="compositionally biased region" description="Pro residues" evidence="2">
    <location>
        <begin position="106"/>
        <end position="115"/>
    </location>
</feature>
<evidence type="ECO:0000256" key="2">
    <source>
        <dbReference type="SAM" id="MobiDB-lite"/>
    </source>
</evidence>
<feature type="region of interest" description="Disordered" evidence="2">
    <location>
        <begin position="91"/>
        <end position="115"/>
    </location>
</feature>
<proteinExistence type="inferred from homology"/>
<reference evidence="4" key="1">
    <citation type="submission" date="2020-02" db="EMBL/GenBank/DDBJ databases">
        <authorList>
            <person name="Meier V. D."/>
        </authorList>
    </citation>
    <scope>NUCLEOTIDE SEQUENCE</scope>
    <source>
        <strain evidence="4">AVDCRST_MAG08</strain>
    </source>
</reference>
<dbReference type="InterPro" id="IPR042100">
    <property type="entry name" value="Bug_dom1"/>
</dbReference>
<dbReference type="EMBL" id="CADCTG010000127">
    <property type="protein sequence ID" value="CAA9236698.1"/>
    <property type="molecule type" value="Genomic_DNA"/>
</dbReference>
<evidence type="ECO:0000256" key="1">
    <source>
        <dbReference type="ARBA" id="ARBA00006987"/>
    </source>
</evidence>
<evidence type="ECO:0000313" key="4">
    <source>
        <dbReference type="EMBL" id="CAA9236698.1"/>
    </source>
</evidence>
<dbReference type="PANTHER" id="PTHR42928:SF5">
    <property type="entry name" value="BLR1237 PROTEIN"/>
    <property type="match status" value="1"/>
</dbReference>
<keyword evidence="3" id="KW-0732">Signal</keyword>
<dbReference type="Gene3D" id="3.40.190.150">
    <property type="entry name" value="Bordetella uptake gene, domain 1"/>
    <property type="match status" value="1"/>
</dbReference>
<dbReference type="PANTHER" id="PTHR42928">
    <property type="entry name" value="TRICARBOXYLATE-BINDING PROTEIN"/>
    <property type="match status" value="1"/>
</dbReference>
<protein>
    <submittedName>
        <fullName evidence="4">Tricarboxylate transport protein TctC</fullName>
    </submittedName>
</protein>
<comment type="similarity">
    <text evidence="1">Belongs to the UPF0065 (bug) family.</text>
</comment>
<feature type="chain" id="PRO_5026759501" evidence="3">
    <location>
        <begin position="30"/>
        <end position="115"/>
    </location>
</feature>
<evidence type="ECO:0000256" key="3">
    <source>
        <dbReference type="SAM" id="SignalP"/>
    </source>
</evidence>
<organism evidence="4">
    <name type="scientific">uncultured Acetobacteraceae bacterium</name>
    <dbReference type="NCBI Taxonomy" id="169975"/>
    <lineage>
        <taxon>Bacteria</taxon>
        <taxon>Pseudomonadati</taxon>
        <taxon>Pseudomonadota</taxon>
        <taxon>Alphaproteobacteria</taxon>
        <taxon>Acetobacterales</taxon>
        <taxon>Acetobacteraceae</taxon>
        <taxon>environmental samples</taxon>
    </lineage>
</organism>
<accession>A0A6J4HYS3</accession>
<feature type="signal peptide" evidence="3">
    <location>
        <begin position="1"/>
        <end position="29"/>
    </location>
</feature>
<sequence>METLRRSEFIALASSAAASLGLGAGAARAADYPTRPVELAVPSSAGGGTDAVARAFAEAAKRHSPQPLVVLNRPGASGAIGVGEVLNAAGRLQGGRGGRGTRHPAAPEPGPLLGR</sequence>